<evidence type="ECO:0000259" key="6">
    <source>
        <dbReference type="PROSITE" id="PS50931"/>
    </source>
</evidence>
<dbReference type="EMBL" id="LT960614">
    <property type="protein sequence ID" value="SON57782.1"/>
    <property type="molecule type" value="Genomic_DNA"/>
</dbReference>
<dbReference type="RefSeq" id="WP_162292677.1">
    <property type="nucleotide sequence ID" value="NZ_LT960614.1"/>
</dbReference>
<dbReference type="Pfam" id="PF03466">
    <property type="entry name" value="LysR_substrate"/>
    <property type="match status" value="1"/>
</dbReference>
<dbReference type="PANTHER" id="PTHR30293:SF0">
    <property type="entry name" value="NITROGEN ASSIMILATION REGULATORY PROTEIN NAC"/>
    <property type="match status" value="1"/>
</dbReference>
<dbReference type="SUPFAM" id="SSF46785">
    <property type="entry name" value="Winged helix' DNA-binding domain"/>
    <property type="match status" value="1"/>
</dbReference>
<evidence type="ECO:0000256" key="3">
    <source>
        <dbReference type="ARBA" id="ARBA00023125"/>
    </source>
</evidence>
<evidence type="ECO:0000256" key="2">
    <source>
        <dbReference type="ARBA" id="ARBA00023015"/>
    </source>
</evidence>
<feature type="domain" description="HTH lysR-type" evidence="6">
    <location>
        <begin position="1"/>
        <end position="58"/>
    </location>
</feature>
<proteinExistence type="inferred from homology"/>
<dbReference type="GO" id="GO:0003677">
    <property type="term" value="F:DNA binding"/>
    <property type="evidence" value="ECO:0007669"/>
    <property type="project" value="UniProtKB-KW"/>
</dbReference>
<dbReference type="PROSITE" id="PS50931">
    <property type="entry name" value="HTH_LYSR"/>
    <property type="match status" value="1"/>
</dbReference>
<keyword evidence="4" id="KW-0010">Activator</keyword>
<keyword evidence="2" id="KW-0805">Transcription regulation</keyword>
<evidence type="ECO:0000313" key="8">
    <source>
        <dbReference type="Proteomes" id="UP000223606"/>
    </source>
</evidence>
<reference evidence="8" key="1">
    <citation type="submission" date="2017-09" db="EMBL/GenBank/DDBJ databases">
        <title>Genome sequence of Nannocystis excedens DSM 71.</title>
        <authorList>
            <person name="Blom J."/>
        </authorList>
    </citation>
    <scope>NUCLEOTIDE SEQUENCE [LARGE SCALE GENOMIC DNA]</scope>
    <source>
        <strain evidence="8">type strain: E19</strain>
    </source>
</reference>
<dbReference type="InterPro" id="IPR036388">
    <property type="entry name" value="WH-like_DNA-bd_sf"/>
</dbReference>
<keyword evidence="5" id="KW-0804">Transcription</keyword>
<evidence type="ECO:0000256" key="5">
    <source>
        <dbReference type="ARBA" id="ARBA00023163"/>
    </source>
</evidence>
<dbReference type="PRINTS" id="PR00039">
    <property type="entry name" value="HTHLYSR"/>
</dbReference>
<dbReference type="SUPFAM" id="SSF53850">
    <property type="entry name" value="Periplasmic binding protein-like II"/>
    <property type="match status" value="1"/>
</dbReference>
<protein>
    <submittedName>
        <fullName evidence="7">Cyn operon transcriptional activator</fullName>
    </submittedName>
</protein>
<dbReference type="AlphaFoldDB" id="A0A2C9DBS0"/>
<dbReference type="FunFam" id="1.10.10.10:FF:000001">
    <property type="entry name" value="LysR family transcriptional regulator"/>
    <property type="match status" value="1"/>
</dbReference>
<dbReference type="InterPro" id="IPR000847">
    <property type="entry name" value="LysR_HTH_N"/>
</dbReference>
<evidence type="ECO:0000313" key="7">
    <source>
        <dbReference type="EMBL" id="SON57782.1"/>
    </source>
</evidence>
<dbReference type="Proteomes" id="UP000223606">
    <property type="component" value="Chromosome 1"/>
</dbReference>
<accession>A0A2C9DBS0</accession>
<dbReference type="PANTHER" id="PTHR30293">
    <property type="entry name" value="TRANSCRIPTIONAL REGULATORY PROTEIN NAC-RELATED"/>
    <property type="match status" value="1"/>
</dbReference>
<dbReference type="KEGG" id="hdi:HDIA_4241"/>
<dbReference type="Pfam" id="PF00126">
    <property type="entry name" value="HTH_1"/>
    <property type="match status" value="1"/>
</dbReference>
<dbReference type="InterPro" id="IPR036390">
    <property type="entry name" value="WH_DNA-bd_sf"/>
</dbReference>
<keyword evidence="8" id="KW-1185">Reference proteome</keyword>
<sequence length="335" mass="37398">MDIRSLKFFLAVLEQGSITKASESVHVAQPALGLHIRKLEEELDLQLLERHSRGVRATEAGELLARHAELILRDVELAKEEMTNYLKVPSGKITIGLTPTAREAIAVPLVARVSRDLPSVHLTVKEALSESLVEYLLNYRADAALVYNTREGADQLAFEPLANENMYFVYPLKEGVREPDTIPLAEVLQHRLILPTRPHLVRTEIDRLASNLEVTPEIIHEVDSMPAIRDFVARGLGCSVMPHGAASNIIYSGLVGSRLIVQPEIKRILHLAYLRRRSISKAFDATLRVLKTVVEEEKQRSGGQWQPILAQFQRASTLTLEPNTVPAMSPMSHVQ</sequence>
<dbReference type="Gene3D" id="1.10.10.10">
    <property type="entry name" value="Winged helix-like DNA-binding domain superfamily/Winged helix DNA-binding domain"/>
    <property type="match status" value="1"/>
</dbReference>
<evidence type="ECO:0000256" key="1">
    <source>
        <dbReference type="ARBA" id="ARBA00009437"/>
    </source>
</evidence>
<dbReference type="GO" id="GO:2000142">
    <property type="term" value="P:regulation of DNA-templated transcription initiation"/>
    <property type="evidence" value="ECO:0007669"/>
    <property type="project" value="TreeGrafter"/>
</dbReference>
<dbReference type="Gene3D" id="3.40.190.290">
    <property type="match status" value="1"/>
</dbReference>
<keyword evidence="3" id="KW-0238">DNA-binding</keyword>
<evidence type="ECO:0000256" key="4">
    <source>
        <dbReference type="ARBA" id="ARBA00023159"/>
    </source>
</evidence>
<comment type="similarity">
    <text evidence="1">Belongs to the LysR transcriptional regulatory family.</text>
</comment>
<organism evidence="7 8">
    <name type="scientific">Hartmannibacter diazotrophicus</name>
    <dbReference type="NCBI Taxonomy" id="1482074"/>
    <lineage>
        <taxon>Bacteria</taxon>
        <taxon>Pseudomonadati</taxon>
        <taxon>Pseudomonadota</taxon>
        <taxon>Alphaproteobacteria</taxon>
        <taxon>Hyphomicrobiales</taxon>
        <taxon>Pleomorphomonadaceae</taxon>
        <taxon>Hartmannibacter</taxon>
    </lineage>
</organism>
<dbReference type="InterPro" id="IPR005119">
    <property type="entry name" value="LysR_subst-bd"/>
</dbReference>
<name>A0A2C9DBS0_9HYPH</name>
<dbReference type="GO" id="GO:0003700">
    <property type="term" value="F:DNA-binding transcription factor activity"/>
    <property type="evidence" value="ECO:0007669"/>
    <property type="project" value="InterPro"/>
</dbReference>
<gene>
    <name evidence="7" type="primary">cynR_5</name>
    <name evidence="7" type="ORF">HDIA_4241</name>
</gene>